<organism evidence="3 4">
    <name type="scientific">Kibdelosporangium aridum</name>
    <dbReference type="NCBI Taxonomy" id="2030"/>
    <lineage>
        <taxon>Bacteria</taxon>
        <taxon>Bacillati</taxon>
        <taxon>Actinomycetota</taxon>
        <taxon>Actinomycetes</taxon>
        <taxon>Pseudonocardiales</taxon>
        <taxon>Pseudonocardiaceae</taxon>
        <taxon>Kibdelosporangium</taxon>
    </lineage>
</organism>
<dbReference type="OrthoDB" id="419058at2"/>
<keyword evidence="1" id="KW-0472">Membrane</keyword>
<feature type="transmembrane region" description="Helical" evidence="1">
    <location>
        <begin position="40"/>
        <end position="58"/>
    </location>
</feature>
<keyword evidence="1" id="KW-0812">Transmembrane</keyword>
<feature type="transmembrane region" description="Helical" evidence="1">
    <location>
        <begin position="502"/>
        <end position="524"/>
    </location>
</feature>
<evidence type="ECO:0000256" key="1">
    <source>
        <dbReference type="SAM" id="Phobius"/>
    </source>
</evidence>
<gene>
    <name evidence="3" type="ORF">DMH04_16810</name>
</gene>
<feature type="domain" description="NACHT" evidence="2">
    <location>
        <begin position="152"/>
        <end position="241"/>
    </location>
</feature>
<evidence type="ECO:0000313" key="3">
    <source>
        <dbReference type="EMBL" id="RSM85416.1"/>
    </source>
</evidence>
<dbReference type="AlphaFoldDB" id="A0A428ZBJ8"/>
<comment type="caution">
    <text evidence="3">The sequence shown here is derived from an EMBL/GenBank/DDBJ whole genome shotgun (WGS) entry which is preliminary data.</text>
</comment>
<dbReference type="EMBL" id="QHKI01000012">
    <property type="protein sequence ID" value="RSM85416.1"/>
    <property type="molecule type" value="Genomic_DNA"/>
</dbReference>
<dbReference type="InterPro" id="IPR027417">
    <property type="entry name" value="P-loop_NTPase"/>
</dbReference>
<protein>
    <submittedName>
        <fullName evidence="3">NACHT domain-containing protein</fullName>
    </submittedName>
</protein>
<dbReference type="Proteomes" id="UP000287547">
    <property type="component" value="Unassembled WGS sequence"/>
</dbReference>
<proteinExistence type="predicted"/>
<evidence type="ECO:0000313" key="4">
    <source>
        <dbReference type="Proteomes" id="UP000287547"/>
    </source>
</evidence>
<dbReference type="RefSeq" id="WP_051793690.1">
    <property type="nucleotide sequence ID" value="NZ_QHKI01000012.1"/>
</dbReference>
<dbReference type="PROSITE" id="PS50837">
    <property type="entry name" value="NACHT"/>
    <property type="match status" value="1"/>
</dbReference>
<dbReference type="SUPFAM" id="SSF52540">
    <property type="entry name" value="P-loop containing nucleoside triphosphate hydrolases"/>
    <property type="match status" value="1"/>
</dbReference>
<accession>A0A428ZBJ8</accession>
<feature type="transmembrane region" description="Helical" evidence="1">
    <location>
        <begin position="601"/>
        <end position="619"/>
    </location>
</feature>
<name>A0A428ZBJ8_KIBAR</name>
<feature type="transmembrane region" description="Helical" evidence="1">
    <location>
        <begin position="464"/>
        <end position="481"/>
    </location>
</feature>
<evidence type="ECO:0000259" key="2">
    <source>
        <dbReference type="PROSITE" id="PS50837"/>
    </source>
</evidence>
<feature type="transmembrane region" description="Helical" evidence="1">
    <location>
        <begin position="536"/>
        <end position="558"/>
    </location>
</feature>
<feature type="transmembrane region" description="Helical" evidence="1">
    <location>
        <begin position="425"/>
        <end position="444"/>
    </location>
</feature>
<feature type="transmembrane region" description="Helical" evidence="1">
    <location>
        <begin position="673"/>
        <end position="694"/>
    </location>
</feature>
<keyword evidence="1" id="KW-1133">Transmembrane helix</keyword>
<sequence>MLRRIGPRLLVLVGIVQAALGWANEQLDLVGKLTGQAGNGWGWALVAVLVVAGLAWEVQARRRHADSGSGGQDEPPSAGHLRIRQELVTAVRSQWIDGVLDRSLEVVARIEVDLTARSDAVEHRWGALTSLPDRTRWPAGTTLVDVYDQCRTGLLVLGAPGAGKTTALLGLAQELLCRAERDPALPVPVVFHLSSWNPTYAGLERWLVDELVKRYGLPPSLARMWVRTEAVLPLLDGLDEVDPVQRETCVVAMNTWRDSHGLLPMVVCSRTAEYEELTTRLRLPSAVMLEPLSRSMVASYLREAGRPMAGVRTVLARDDSLWELLTTPLMLSVVILAYARVPATKIRSDGDITARRDRLLADYVAAMLARPRSGLAQDRACYQPKDVRKWLSWLAGVMSRSHQTVFYPDWIQVSSLPTRWLRIRAVVQPALLVGIGTFLASLAVGEVSHLAGADLDNAFSLDNLKVLAAVGLVAALSCSQRRIAPVRAWQRSAVTRFVRSTAAGLAAGISTYFVWIWLVLPVLTVDLGWLGEFVRFSTAVLAGGIVGGLFGYAVEALVRNTSRYPPDPEWMKVSQRGGALVSMTVVATLTSAVVFNATADLIQVVFVIVLPLVLFSSALTHSRPAAELSPTAPGVAMARTRRQAIAAGIKVAVLVALVGDLVLSRLLHYHLIWMWPMSVASLQIVLIAGWLTTLRAGLSDYLRHRTVLRLLARHDCTPANLLRYLDYADSHILLRRTGGGYAFVHRLFLDHFAQAPPATDVVRTDDTRQPTG</sequence>
<dbReference type="InterPro" id="IPR007111">
    <property type="entry name" value="NACHT_NTPase"/>
</dbReference>
<dbReference type="Gene3D" id="3.40.50.300">
    <property type="entry name" value="P-loop containing nucleotide triphosphate hydrolases"/>
    <property type="match status" value="1"/>
</dbReference>
<feature type="transmembrane region" description="Helical" evidence="1">
    <location>
        <begin position="578"/>
        <end position="595"/>
    </location>
</feature>
<feature type="transmembrane region" description="Helical" evidence="1">
    <location>
        <begin position="647"/>
        <end position="667"/>
    </location>
</feature>
<dbReference type="Pfam" id="PF05729">
    <property type="entry name" value="NACHT"/>
    <property type="match status" value="1"/>
</dbReference>
<reference evidence="3 4" key="1">
    <citation type="submission" date="2018-05" db="EMBL/GenBank/DDBJ databases">
        <title>Evolution of GPA BGCs.</title>
        <authorList>
            <person name="Waglechner N."/>
            <person name="Wright G.D."/>
        </authorList>
    </citation>
    <scope>NUCLEOTIDE SEQUENCE [LARGE SCALE GENOMIC DNA]</scope>
    <source>
        <strain evidence="3 4">A82846</strain>
    </source>
</reference>